<name>A0A2H9UJ78_9GAMM</name>
<comment type="caution">
    <text evidence="1">The sequence shown here is derived from an EMBL/GenBank/DDBJ whole genome shotgun (WGS) entry which is preliminary data.</text>
</comment>
<protein>
    <submittedName>
        <fullName evidence="1">Uncharacterized protein</fullName>
    </submittedName>
</protein>
<organism evidence="1 2">
    <name type="scientific">Acinetobacter pseudolwoffii</name>
    <dbReference type="NCBI Taxonomy" id="2053287"/>
    <lineage>
        <taxon>Bacteria</taxon>
        <taxon>Pseudomonadati</taxon>
        <taxon>Pseudomonadota</taxon>
        <taxon>Gammaproteobacteria</taxon>
        <taxon>Moraxellales</taxon>
        <taxon>Moraxellaceae</taxon>
        <taxon>Acinetobacter</taxon>
    </lineage>
</organism>
<reference evidence="1 2" key="1">
    <citation type="submission" date="2017-11" db="EMBL/GenBank/DDBJ databases">
        <authorList>
            <person name="Han C.G."/>
        </authorList>
    </citation>
    <scope>NUCLEOTIDE SEQUENCE [LARGE SCALE GENOMIC DNA]</scope>
    <source>
        <strain evidence="1 2">ANC 5347</strain>
    </source>
</reference>
<dbReference type="RefSeq" id="WP_100358029.1">
    <property type="nucleotide sequence ID" value="NZ_PGOZ01000018.1"/>
</dbReference>
<reference evidence="1 2" key="2">
    <citation type="submission" date="2017-12" db="EMBL/GenBank/DDBJ databases">
        <title>Revising the taxonomy of the Acinetobacter lwoffii group: the description of Acinetobacter pseudolwoffii sp. nov. and emended description of Acinetobacter lwoffii.</title>
        <authorList>
            <person name="Nemec A."/>
        </authorList>
    </citation>
    <scope>NUCLEOTIDE SEQUENCE [LARGE SCALE GENOMIC DNA]</scope>
    <source>
        <strain evidence="1 2">ANC 5347</strain>
    </source>
</reference>
<gene>
    <name evidence="1" type="ORF">CU320_12615</name>
</gene>
<dbReference type="InterPro" id="IPR027417">
    <property type="entry name" value="P-loop_NTPase"/>
</dbReference>
<proteinExistence type="predicted"/>
<dbReference type="Proteomes" id="UP000242351">
    <property type="component" value="Unassembled WGS sequence"/>
</dbReference>
<sequence length="1313" mass="150305">MIPRTLWYQFDDTQKKISQHEILEITNSLVILGEAGMGKSSLLEWLGNLENYAYCTARQLLNRADPRPLLGKNSILVIDSLDEVSSKNDGDAVDGVLQKLEFLGYPKFILACRAADWKSATGIQAIREQYSESPLELHLNPFAQNDMAIFLEQNFSIQRAQEIITHFTAKNLDDLLGNPQTLSLIAKVAIQGELPGSLTQLFEQAIEILRAEHSESKSEAQLPSEVSLDAAGAAFASLIMTGNEALSRKSIINITDGELPISEVKLLPGTEKIDLVLGSRLFRSNGVERFTYIHRRIGEFLGAKWLVKLADTNRKRKRLLSLFHSHEFVPSNLRGLHSWLLSDPALVSSIIKADPIGILEYGDVGTITVEQAQTLLNSIQDLAENNPSFYNFYNRNGYSIRAFTTPIILSQIQKIIIQPDTPFGFRLFLIDVIKGYQLPNDFIQMLTNLINDSKIEFAIRKSAGEALAVQEQFINWSSIYTSLFQLCDESSIRLAIELLDDTGYNKTNDALIANLAISYLKMNSNTVGPLWYLQENLPLEQIENILNSFIIGVNTLDKNDYSEIKSEAKNFAYRLILRFIENYDITPKKLWDWLKPFGKVFGYQDENVQKLAKFLKNDYKSKQKLQYMVLLDLPSEENIWQRSMYLSSRSSGLTLTPEDLVFILKQLYLINSTDARWKEIVQLIRHDGEIGKEVRDAALPFTLNNKNDQNWLNQISVVELESWQIKDLERKKQTEVKKTADRAKQRLFYIPNIDRLRQGEYEIILKPAKVYLSLFTDISKEIPPHERISDWVGADISEACMDGFEANLVKNPPDVSAQDIAIILPQGKFYQVGYILLVALAERVRNNKYFLDLPNERLIAAYLLLSHRRYDEIAGINNLYTYIIEELQKRGIFKEAIQTFYEPYFIAQCTHIGGLSQFMRKAEYAELGTELATNWLSKFKNLNIEDEKELADCLLHNGKFEELKQLVPSLDLLADEERLKYWISVSILINFKETINSLGNQPIDKSLIWTLRDRITGRYRENHYKNLLDTNQLEWIITTFRKLWPNVGHPIGGTFGDTNPWDASEFIIQLIKLLGKNYCDEACEVMKRLKISSFDGYTDLIKTVQYEQKLIRSEHLYVAPTINEIKAVINNDEPQSISDLQTVILDELSIVQAKIISDDAESWRGFFNDQGKPFDEERCRDHLIGLLRQGEKKITYEPEAHVSGDKEVDITCAVGKIRLPIEIKGQWHPNLWTGADNQLNKLYATDWRAKGRGIYLVLWFGERSDNKKLKTPGRGKLKPTTPHQLQEMLVLNSRPAQEGKINIVVLNCNRTRL</sequence>
<evidence type="ECO:0000313" key="1">
    <source>
        <dbReference type="EMBL" id="PJI31755.1"/>
    </source>
</evidence>
<dbReference type="SUPFAM" id="SSF52540">
    <property type="entry name" value="P-loop containing nucleoside triphosphate hydrolases"/>
    <property type="match status" value="1"/>
</dbReference>
<evidence type="ECO:0000313" key="2">
    <source>
        <dbReference type="Proteomes" id="UP000242351"/>
    </source>
</evidence>
<accession>A0A2H9UJ78</accession>
<dbReference type="EMBL" id="PGOZ01000018">
    <property type="protein sequence ID" value="PJI31755.1"/>
    <property type="molecule type" value="Genomic_DNA"/>
</dbReference>